<feature type="compositionally biased region" description="Basic residues" evidence="1">
    <location>
        <begin position="173"/>
        <end position="184"/>
    </location>
</feature>
<feature type="compositionally biased region" description="Acidic residues" evidence="1">
    <location>
        <begin position="106"/>
        <end position="116"/>
    </location>
</feature>
<accession>A0A1H5EKP1</accession>
<dbReference type="AlphaFoldDB" id="A0A1H5EKP1"/>
<sequence>MNRTTLGLAVGAGYLLGRTRKLKMALAVGSLVAGKKLNLGPGALAELARRQLSDNPQFKEIGDQLRQELRGVGKAASGAMVERQMSSLADRLHDRTAQMRGGPASSEDDSEEEPENGEDRADRGDGEEREDDGDREPQEARSAGKSQAKKPAAKKAPARKTGSEQRTGPAKKTAAKKTAAKKTGARRETTAKKPAGSRSAGSAKGGDER</sequence>
<dbReference type="STRING" id="67331.SAMN04490357_6303"/>
<feature type="compositionally biased region" description="Basic residues" evidence="1">
    <location>
        <begin position="147"/>
        <end position="158"/>
    </location>
</feature>
<proteinExistence type="predicted"/>
<feature type="compositionally biased region" description="Basic and acidic residues" evidence="1">
    <location>
        <begin position="117"/>
        <end position="126"/>
    </location>
</feature>
<dbReference type="RefSeq" id="WP_074994285.1">
    <property type="nucleotide sequence ID" value="NZ_FNTD01000004.1"/>
</dbReference>
<evidence type="ECO:0000256" key="1">
    <source>
        <dbReference type="SAM" id="MobiDB-lite"/>
    </source>
</evidence>
<dbReference type="EMBL" id="FNTD01000004">
    <property type="protein sequence ID" value="SED91645.1"/>
    <property type="molecule type" value="Genomic_DNA"/>
</dbReference>
<dbReference type="GeneID" id="95515348"/>
<evidence type="ECO:0000313" key="2">
    <source>
        <dbReference type="EMBL" id="SED91645.1"/>
    </source>
</evidence>
<organism evidence="2 3">
    <name type="scientific">Streptomyces misionensis</name>
    <dbReference type="NCBI Taxonomy" id="67331"/>
    <lineage>
        <taxon>Bacteria</taxon>
        <taxon>Bacillati</taxon>
        <taxon>Actinomycetota</taxon>
        <taxon>Actinomycetes</taxon>
        <taxon>Kitasatosporales</taxon>
        <taxon>Streptomycetaceae</taxon>
        <taxon>Streptomyces</taxon>
    </lineage>
</organism>
<dbReference type="Proteomes" id="UP000182375">
    <property type="component" value="Unassembled WGS sequence"/>
</dbReference>
<gene>
    <name evidence="2" type="ORF">SAMN04490357_6303</name>
</gene>
<reference evidence="2 3" key="1">
    <citation type="submission" date="2016-10" db="EMBL/GenBank/DDBJ databases">
        <authorList>
            <person name="de Groot N.N."/>
        </authorList>
    </citation>
    <scope>NUCLEOTIDE SEQUENCE [LARGE SCALE GENOMIC DNA]</scope>
    <source>
        <strain evidence="2 3">DSM 40306</strain>
    </source>
</reference>
<feature type="region of interest" description="Disordered" evidence="1">
    <location>
        <begin position="92"/>
        <end position="209"/>
    </location>
</feature>
<protein>
    <recommendedName>
        <fullName evidence="4">DNA primase</fullName>
    </recommendedName>
</protein>
<feature type="compositionally biased region" description="Low complexity" evidence="1">
    <location>
        <begin position="192"/>
        <end position="202"/>
    </location>
</feature>
<name>A0A1H5EKP1_9ACTN</name>
<evidence type="ECO:0008006" key="4">
    <source>
        <dbReference type="Google" id="ProtNLM"/>
    </source>
</evidence>
<evidence type="ECO:0000313" key="3">
    <source>
        <dbReference type="Proteomes" id="UP000182375"/>
    </source>
</evidence>